<dbReference type="InterPro" id="IPR010721">
    <property type="entry name" value="UstE-like"/>
</dbReference>
<dbReference type="EMBL" id="FNBE01000004">
    <property type="protein sequence ID" value="SDF34316.1"/>
    <property type="molecule type" value="Genomic_DNA"/>
</dbReference>
<dbReference type="PANTHER" id="PTHR32251">
    <property type="entry name" value="3-OXO-5-ALPHA-STEROID 4-DEHYDROGENASE"/>
    <property type="match status" value="1"/>
</dbReference>
<dbReference type="GO" id="GO:0016020">
    <property type="term" value="C:membrane"/>
    <property type="evidence" value="ECO:0007669"/>
    <property type="project" value="TreeGrafter"/>
</dbReference>
<feature type="transmembrane region" description="Helical" evidence="1">
    <location>
        <begin position="39"/>
        <end position="58"/>
    </location>
</feature>
<name>A0A1G7KAZ3_PSEOR</name>
<keyword evidence="1" id="KW-0812">Transmembrane</keyword>
<evidence type="ECO:0000256" key="1">
    <source>
        <dbReference type="SAM" id="Phobius"/>
    </source>
</evidence>
<feature type="transmembrane region" description="Helical" evidence="1">
    <location>
        <begin position="154"/>
        <end position="173"/>
    </location>
</feature>
<evidence type="ECO:0000313" key="2">
    <source>
        <dbReference type="EMBL" id="SDF34316.1"/>
    </source>
</evidence>
<keyword evidence="1" id="KW-1133">Transmembrane helix</keyword>
<feature type="transmembrane region" description="Helical" evidence="1">
    <location>
        <begin position="64"/>
        <end position="83"/>
    </location>
</feature>
<dbReference type="Pfam" id="PF06966">
    <property type="entry name" value="DUF1295"/>
    <property type="match status" value="1"/>
</dbReference>
<dbReference type="AlphaFoldDB" id="A0A1G7KAZ3"/>
<reference evidence="2 3" key="1">
    <citation type="submission" date="2016-10" db="EMBL/GenBank/DDBJ databases">
        <authorList>
            <person name="de Groot N.N."/>
        </authorList>
    </citation>
    <scope>NUCLEOTIDE SEQUENCE [LARGE SCALE GENOMIC DNA]</scope>
    <source>
        <strain evidence="2 3">CGMCC 4.3143</strain>
    </source>
</reference>
<accession>A0A1G7KAZ3</accession>
<dbReference type="RefSeq" id="WP_245707376.1">
    <property type="nucleotide sequence ID" value="NZ_FNBE01000004.1"/>
</dbReference>
<sequence>MSFPWGAFLTNLWITAVAVLLVMAAALAVAYVRKRHDGIDVVWGSGFGVIAIVTLVAAQGSGDAWRQWLITALTVVWGARLAIHIGRRNHGQPEDQRYVELMKEARGNPWLHAFRKVYLTQGVVMWVVSLPVQVGQYGWSAPQAPPPHGFAWGVWPTVVTVLGVLVWAVGMFFETVGDAQLARFKADPANKGRVMDRGLWRYTRHPNYFGDACVWWGLALLALHQPAGLIGVLGAAAITVNLAKGTGAKLLESTIGERRPGYVDYVERTSGFIPLPPKKKVPMTGDRA</sequence>
<protein>
    <submittedName>
        <fullName evidence="2">Steroid 5-alpha reductase family enzyme</fullName>
    </submittedName>
</protein>
<dbReference type="PROSITE" id="PS50244">
    <property type="entry name" value="S5A_REDUCTASE"/>
    <property type="match status" value="1"/>
</dbReference>
<dbReference type="PANTHER" id="PTHR32251:SF17">
    <property type="entry name" value="STEROID 5-ALPHA REDUCTASE C-TERMINAL DOMAIN-CONTAINING PROTEIN"/>
    <property type="match status" value="1"/>
</dbReference>
<gene>
    <name evidence="2" type="ORF">SAMN05216377_104293</name>
</gene>
<dbReference type="Proteomes" id="UP000198967">
    <property type="component" value="Unassembled WGS sequence"/>
</dbReference>
<proteinExistence type="predicted"/>
<organism evidence="2 3">
    <name type="scientific">Pseudonocardia oroxyli</name>
    <dbReference type="NCBI Taxonomy" id="366584"/>
    <lineage>
        <taxon>Bacteria</taxon>
        <taxon>Bacillati</taxon>
        <taxon>Actinomycetota</taxon>
        <taxon>Actinomycetes</taxon>
        <taxon>Pseudonocardiales</taxon>
        <taxon>Pseudonocardiaceae</taxon>
        <taxon>Pseudonocardia</taxon>
    </lineage>
</organism>
<dbReference type="Gene3D" id="1.20.120.1630">
    <property type="match status" value="1"/>
</dbReference>
<evidence type="ECO:0000313" key="3">
    <source>
        <dbReference type="Proteomes" id="UP000198967"/>
    </source>
</evidence>
<keyword evidence="1" id="KW-0472">Membrane</keyword>
<feature type="transmembrane region" description="Helical" evidence="1">
    <location>
        <begin position="117"/>
        <end position="134"/>
    </location>
</feature>
<dbReference type="STRING" id="366584.SAMN05216377_104293"/>
<keyword evidence="3" id="KW-1185">Reference proteome</keyword>
<feature type="transmembrane region" description="Helical" evidence="1">
    <location>
        <begin position="12"/>
        <end position="32"/>
    </location>
</feature>